<dbReference type="Proteomes" id="UP000198749">
    <property type="component" value="Unassembled WGS sequence"/>
</dbReference>
<evidence type="ECO:0000313" key="2">
    <source>
        <dbReference type="Proteomes" id="UP000198749"/>
    </source>
</evidence>
<sequence>MEARQKHNRRLRKKLYLGEFAVNLFEINVTLSTSAETDLDAFIDSFVDQLEKLGLTYFGYSDADGIQGHVLSQKRYESPSESQKQELSEWCGTYPGIKSYDLGELVDINQA</sequence>
<dbReference type="EMBL" id="FOGB01000002">
    <property type="protein sequence ID" value="SEQ29940.1"/>
    <property type="molecule type" value="Genomic_DNA"/>
</dbReference>
<dbReference type="Pfam" id="PF04320">
    <property type="entry name" value="YggL_50S_bp"/>
    <property type="match status" value="1"/>
</dbReference>
<name>A0A1H9EW46_9GAMM</name>
<dbReference type="InterPro" id="IPR007416">
    <property type="entry name" value="YggL_50S_bp"/>
</dbReference>
<organism evidence="1 2">
    <name type="scientific">Amphritea atlantica</name>
    <dbReference type="NCBI Taxonomy" id="355243"/>
    <lineage>
        <taxon>Bacteria</taxon>
        <taxon>Pseudomonadati</taxon>
        <taxon>Pseudomonadota</taxon>
        <taxon>Gammaproteobacteria</taxon>
        <taxon>Oceanospirillales</taxon>
        <taxon>Oceanospirillaceae</taxon>
        <taxon>Amphritea</taxon>
    </lineage>
</organism>
<accession>A0A1H9EW46</accession>
<evidence type="ECO:0008006" key="3">
    <source>
        <dbReference type="Google" id="ProtNLM"/>
    </source>
</evidence>
<keyword evidence="2" id="KW-1185">Reference proteome</keyword>
<reference evidence="2" key="1">
    <citation type="submission" date="2016-10" db="EMBL/GenBank/DDBJ databases">
        <authorList>
            <person name="Varghese N."/>
            <person name="Submissions S."/>
        </authorList>
    </citation>
    <scope>NUCLEOTIDE SEQUENCE [LARGE SCALE GENOMIC DNA]</scope>
    <source>
        <strain evidence="2">DSM 18887</strain>
    </source>
</reference>
<dbReference type="AlphaFoldDB" id="A0A1H9EW46"/>
<protein>
    <recommendedName>
        <fullName evidence="3">DUF469 domain-containing protein</fullName>
    </recommendedName>
</protein>
<evidence type="ECO:0000313" key="1">
    <source>
        <dbReference type="EMBL" id="SEQ29940.1"/>
    </source>
</evidence>
<dbReference type="OrthoDB" id="5768758at2"/>
<proteinExistence type="predicted"/>
<gene>
    <name evidence="1" type="ORF">SAMN03080615_01107</name>
</gene>
<dbReference type="RefSeq" id="WP_091355046.1">
    <property type="nucleotide sequence ID" value="NZ_AP025284.1"/>
</dbReference>